<evidence type="ECO:0000256" key="2">
    <source>
        <dbReference type="SAM" id="Phobius"/>
    </source>
</evidence>
<keyword evidence="2" id="KW-1133">Transmembrane helix</keyword>
<keyword evidence="4" id="KW-1185">Reference proteome</keyword>
<feature type="transmembrane region" description="Helical" evidence="2">
    <location>
        <begin position="243"/>
        <end position="261"/>
    </location>
</feature>
<sequence>MSDNGATDFEDIPLSDYPVTGTTGDMVADDIDITVQAIQDAFGGDGENNGNVAAGAEDIDSADDNAPAGNPEVDENATNQGGQPNSTADANLPNNNAEPGGAENNLPAADGPQGEQAGAQEGDNQGDQLNAPAGAPLNNTNDLEVGHGARNVAHAWPQPGRGMKYFLHANILCMVFSIVVVYLSDPQYNADLAKNKSNGLFLGLPERALRALNWSMIAFWAACFVVHAFRGEWSNLEHFKKQCLRLICLGLGVAALFLKWIEPEHVNLSYAPGVVTIAVEITYLGIDVITDAVCFFFETAVPWLATIGKPVVSFTAALVMVIVVWALYRGQK</sequence>
<gene>
    <name evidence="3" type="ORF">LY89DRAFT_686423</name>
</gene>
<name>A0A194X3J0_MOLSC</name>
<dbReference type="EMBL" id="KQ947419">
    <property type="protein sequence ID" value="KUJ14765.1"/>
    <property type="molecule type" value="Genomic_DNA"/>
</dbReference>
<keyword evidence="2" id="KW-0472">Membrane</keyword>
<keyword evidence="2" id="KW-0812">Transmembrane</keyword>
<evidence type="ECO:0000313" key="3">
    <source>
        <dbReference type="EMBL" id="KUJ14765.1"/>
    </source>
</evidence>
<evidence type="ECO:0000256" key="1">
    <source>
        <dbReference type="SAM" id="MobiDB-lite"/>
    </source>
</evidence>
<dbReference type="RefSeq" id="XP_018069120.1">
    <property type="nucleotide sequence ID" value="XM_018215283.1"/>
</dbReference>
<dbReference type="KEGG" id="psco:LY89DRAFT_686423"/>
<dbReference type="OrthoDB" id="10391259at2759"/>
<dbReference type="AlphaFoldDB" id="A0A194X3J0"/>
<protein>
    <submittedName>
        <fullName evidence="3">Uncharacterized protein</fullName>
    </submittedName>
</protein>
<organism evidence="3 4">
    <name type="scientific">Mollisia scopiformis</name>
    <name type="common">Conifer needle endophyte fungus</name>
    <name type="synonym">Phialocephala scopiformis</name>
    <dbReference type="NCBI Taxonomy" id="149040"/>
    <lineage>
        <taxon>Eukaryota</taxon>
        <taxon>Fungi</taxon>
        <taxon>Dikarya</taxon>
        <taxon>Ascomycota</taxon>
        <taxon>Pezizomycotina</taxon>
        <taxon>Leotiomycetes</taxon>
        <taxon>Helotiales</taxon>
        <taxon>Mollisiaceae</taxon>
        <taxon>Mollisia</taxon>
    </lineage>
</organism>
<evidence type="ECO:0000313" key="4">
    <source>
        <dbReference type="Proteomes" id="UP000070700"/>
    </source>
</evidence>
<accession>A0A194X3J0</accession>
<feature type="region of interest" description="Disordered" evidence="1">
    <location>
        <begin position="41"/>
        <end position="144"/>
    </location>
</feature>
<feature type="transmembrane region" description="Helical" evidence="2">
    <location>
        <begin position="311"/>
        <end position="328"/>
    </location>
</feature>
<dbReference type="Proteomes" id="UP000070700">
    <property type="component" value="Unassembled WGS sequence"/>
</dbReference>
<proteinExistence type="predicted"/>
<feature type="region of interest" description="Disordered" evidence="1">
    <location>
        <begin position="1"/>
        <end position="25"/>
    </location>
</feature>
<feature type="compositionally biased region" description="Low complexity" evidence="1">
    <location>
        <begin position="93"/>
        <end position="128"/>
    </location>
</feature>
<feature type="transmembrane region" description="Helical" evidence="2">
    <location>
        <begin position="211"/>
        <end position="231"/>
    </location>
</feature>
<dbReference type="GeneID" id="28825009"/>
<dbReference type="InParanoid" id="A0A194X3J0"/>
<reference evidence="3 4" key="1">
    <citation type="submission" date="2015-10" db="EMBL/GenBank/DDBJ databases">
        <title>Full genome of DAOMC 229536 Phialocephala scopiformis, a fungal endophyte of spruce producing the potent anti-insectan compound rugulosin.</title>
        <authorList>
            <consortium name="DOE Joint Genome Institute"/>
            <person name="Walker A.K."/>
            <person name="Frasz S.L."/>
            <person name="Seifert K.A."/>
            <person name="Miller J.D."/>
            <person name="Mondo S.J."/>
            <person name="Labutti K."/>
            <person name="Lipzen A."/>
            <person name="Dockter R."/>
            <person name="Kennedy M."/>
            <person name="Grigoriev I.V."/>
            <person name="Spatafora J.W."/>
        </authorList>
    </citation>
    <scope>NUCLEOTIDE SEQUENCE [LARGE SCALE GENOMIC DNA]</scope>
    <source>
        <strain evidence="3 4">CBS 120377</strain>
    </source>
</reference>
<feature type="transmembrane region" description="Helical" evidence="2">
    <location>
        <begin position="165"/>
        <end position="184"/>
    </location>
</feature>
<feature type="compositionally biased region" description="Polar residues" evidence="1">
    <location>
        <begin position="76"/>
        <end position="89"/>
    </location>
</feature>